<feature type="compositionally biased region" description="Polar residues" evidence="1">
    <location>
        <begin position="38"/>
        <end position="48"/>
    </location>
</feature>
<dbReference type="InterPro" id="IPR012677">
    <property type="entry name" value="Nucleotide-bd_a/b_plait_sf"/>
</dbReference>
<keyword evidence="3" id="KW-1185">Reference proteome</keyword>
<reference evidence="2 3" key="1">
    <citation type="submission" date="2024-03" db="EMBL/GenBank/DDBJ databases">
        <title>Adaptation during the transition from Ophiocordyceps entomopathogen to insect associate is accompanied by gene loss and intensified selection.</title>
        <authorList>
            <person name="Ward C.M."/>
            <person name="Onetto C.A."/>
            <person name="Borneman A.R."/>
        </authorList>
    </citation>
    <scope>NUCLEOTIDE SEQUENCE [LARGE SCALE GENOMIC DNA]</scope>
    <source>
        <strain evidence="2">AWRI1</strain>
        <tissue evidence="2">Single Adult Female</tissue>
    </source>
</reference>
<dbReference type="Proteomes" id="UP001367676">
    <property type="component" value="Unassembled WGS sequence"/>
</dbReference>
<feature type="compositionally biased region" description="Basic and acidic residues" evidence="1">
    <location>
        <begin position="282"/>
        <end position="296"/>
    </location>
</feature>
<organism evidence="2 3">
    <name type="scientific">Parthenolecanium corni</name>
    <dbReference type="NCBI Taxonomy" id="536013"/>
    <lineage>
        <taxon>Eukaryota</taxon>
        <taxon>Metazoa</taxon>
        <taxon>Ecdysozoa</taxon>
        <taxon>Arthropoda</taxon>
        <taxon>Hexapoda</taxon>
        <taxon>Insecta</taxon>
        <taxon>Pterygota</taxon>
        <taxon>Neoptera</taxon>
        <taxon>Paraneoptera</taxon>
        <taxon>Hemiptera</taxon>
        <taxon>Sternorrhyncha</taxon>
        <taxon>Coccoidea</taxon>
        <taxon>Coccidae</taxon>
        <taxon>Parthenolecanium</taxon>
    </lineage>
</organism>
<proteinExistence type="predicted"/>
<feature type="compositionally biased region" description="Polar residues" evidence="1">
    <location>
        <begin position="668"/>
        <end position="681"/>
    </location>
</feature>
<dbReference type="GO" id="GO:0003676">
    <property type="term" value="F:nucleic acid binding"/>
    <property type="evidence" value="ECO:0007669"/>
    <property type="project" value="InterPro"/>
</dbReference>
<gene>
    <name evidence="2" type="ORF">V9T40_003345</name>
</gene>
<comment type="caution">
    <text evidence="2">The sequence shown here is derived from an EMBL/GenBank/DDBJ whole genome shotgun (WGS) entry which is preliminary data.</text>
</comment>
<feature type="compositionally biased region" description="Basic residues" evidence="1">
    <location>
        <begin position="654"/>
        <end position="666"/>
    </location>
</feature>
<feature type="compositionally biased region" description="Acidic residues" evidence="1">
    <location>
        <begin position="170"/>
        <end position="183"/>
    </location>
</feature>
<evidence type="ECO:0000313" key="2">
    <source>
        <dbReference type="EMBL" id="KAK7603346.1"/>
    </source>
</evidence>
<feature type="region of interest" description="Disordered" evidence="1">
    <location>
        <begin position="636"/>
        <end position="865"/>
    </location>
</feature>
<feature type="compositionally biased region" description="Low complexity" evidence="1">
    <location>
        <begin position="820"/>
        <end position="834"/>
    </location>
</feature>
<dbReference type="EMBL" id="JBBCAQ010000006">
    <property type="protein sequence ID" value="KAK7603346.1"/>
    <property type="molecule type" value="Genomic_DNA"/>
</dbReference>
<dbReference type="InterPro" id="IPR035979">
    <property type="entry name" value="RBD_domain_sf"/>
</dbReference>
<dbReference type="Gene3D" id="3.30.70.330">
    <property type="match status" value="1"/>
</dbReference>
<evidence type="ECO:0000256" key="1">
    <source>
        <dbReference type="SAM" id="MobiDB-lite"/>
    </source>
</evidence>
<evidence type="ECO:0000313" key="3">
    <source>
        <dbReference type="Proteomes" id="UP001367676"/>
    </source>
</evidence>
<feature type="compositionally biased region" description="Polar residues" evidence="1">
    <location>
        <begin position="107"/>
        <end position="128"/>
    </location>
</feature>
<sequence>MAKVNNTRKSDSWKPGMVANSSGKISKNQKRKEKRLSLNLSALKSQDTPTKKSMLGPLSKFKENINQSLDSGKKTQNKLLSTSLPIKGDKKLPPSPLKKNIKLPGILSNSNTPKSKGNKVTFNMSKNVNKFIDSEAQEEEVPITDKVVKPYEKGSQQKQQLKRRMSVMDVESEDEESGSDDDSVGSPTDFLDMEASEGEETDSLDEEESFDESSDDDFLTAGSDEDVDDEENEIDEDMVEDGDSDENDDSEADLEENDDSEDESEDESLQTLANTSKVVTPNRRESVAAVKQEKVKSTPKKVAVKAEPITPQSKKVNVKIESETKKMNVKAEPTPKKVNVQAEPAPKNVNLKAEALVKEKAQDEPVEKKTKSQKKGKKEKEVEGIFVGETSRFIGFIRSLPERISVEDLKSALSTKIEAEEIVGIRITKGRNVFVYLKDEDTLNLLLNYPFVVDENFKFNVYKARDSASEKTAKFVAFLPRVPIAIPITELKDAIEKSVGNDCVEKIQPRRVFKMLQTRNVLVHFTDVESLQKMAVIGVIRIGSHQIAVRSAFETTVDVPTYKVLFTLIPEKTTEAALKKAIESKVGANSVLNVQFSQKKSSFAFVTLQSEEVLKKTLEVGKNVSVNGTKLEVTVFKPKMPTKKRAAPSELAKDKKKKNKAKKRKAGNSGTAKDAPNSTNPVVAKSKKNKQFPKPGKDGRPNQEPQSPVKGPAPGKGANVKQKAQTSAEGAIPETGANVKRKPQAPTEGVAPGKGANVKKEPQTPAEGDASKKGFNAKQRQKKFKKGASSPKSQTPSPVSVSVNGFSPSNSKQMKKKKNNNNYRQRQQQQQQQSPKPVDAKKQALVEKIAAKKKNKKNSIKGVAS</sequence>
<feature type="compositionally biased region" description="Polar residues" evidence="1">
    <location>
        <begin position="269"/>
        <end position="279"/>
    </location>
</feature>
<protein>
    <submittedName>
        <fullName evidence="2">Uncharacterized protein</fullName>
    </submittedName>
</protein>
<dbReference type="AlphaFoldDB" id="A0AAN9TUV9"/>
<feature type="compositionally biased region" description="Acidic residues" evidence="1">
    <location>
        <begin position="191"/>
        <end position="268"/>
    </location>
</feature>
<feature type="compositionally biased region" description="Polar residues" evidence="1">
    <location>
        <begin position="790"/>
        <end position="808"/>
    </location>
</feature>
<dbReference type="SUPFAM" id="SSF54928">
    <property type="entry name" value="RNA-binding domain, RBD"/>
    <property type="match status" value="1"/>
</dbReference>
<accession>A0AAN9TUV9</accession>
<feature type="region of interest" description="Disordered" evidence="1">
    <location>
        <begin position="1"/>
        <end position="317"/>
    </location>
</feature>
<name>A0AAN9TUV9_9HEMI</name>